<dbReference type="AlphaFoldDB" id="A0A0S4XL15"/>
<dbReference type="Pfam" id="PF05670">
    <property type="entry name" value="NFACT-R_1"/>
    <property type="match status" value="1"/>
</dbReference>
<organism evidence="2">
    <name type="scientific">Sulfurovum sp. enrichment culture clone C5</name>
    <dbReference type="NCBI Taxonomy" id="497650"/>
    <lineage>
        <taxon>Bacteria</taxon>
        <taxon>Pseudomonadati</taxon>
        <taxon>Campylobacterota</taxon>
        <taxon>Epsilonproteobacteria</taxon>
        <taxon>Campylobacterales</taxon>
        <taxon>Sulfurovaceae</taxon>
        <taxon>Sulfurovum</taxon>
        <taxon>environmental samples</taxon>
    </lineage>
</organism>
<dbReference type="Gene3D" id="2.30.310.10">
    <property type="entry name" value="ibrinogen binding protein from staphylococcus aureus domain"/>
    <property type="match status" value="1"/>
</dbReference>
<dbReference type="EMBL" id="FAXN01000013">
    <property type="protein sequence ID" value="CUV65027.1"/>
    <property type="molecule type" value="Genomic_DNA"/>
</dbReference>
<name>A0A0S4XL15_9BACT</name>
<proteinExistence type="predicted"/>
<reference evidence="2" key="1">
    <citation type="submission" date="2015-11" db="EMBL/GenBank/DDBJ databases">
        <authorList>
            <person name="Zhang Y."/>
            <person name="Guo Z."/>
        </authorList>
    </citation>
    <scope>NUCLEOTIDE SEQUENCE</scope>
    <source>
        <strain evidence="2">BN30871</strain>
    </source>
</reference>
<dbReference type="InterPro" id="IPR008532">
    <property type="entry name" value="NFACT_RNA-bd"/>
</dbReference>
<sequence>MNYSQLLALQSYLKTFDTIYRAKRVDDNTVILRFDKDYEYGFVMSRGNSSVYKAKQRTFLQNYNAPFDNLLEQLVTNSKIISIDIVSNDRVLRFTLQTKNSYKTQTCYLQFEFTGKFTNIIILNEDEIIIEALRHIDSSKSFRVIRPNVKLLPLIPRVQKDDILQIDIENIMVQNYENNQKSKIDNVKHKLLSSMLTKQKSLKNILKSMPKIEELENESRVNNLYGTIILSNLNQIIPYSLKFDTFDFDGNPISIPLPKNININKMGNYFFNKAKKAKKRALHMHIQKENINEKLDFLETTINLIQNAKEYEQLSYFIPQKSSQKKSKSVDENLNVVWIEGYKVYIGRNQNENKTLLEISKSNDIWMHIRDVSSSHVIIKTDKQSVPDSVIKNAAHLCVEYSVKNAGDYVVDYTKRKFVKPGEDANVFYTNYDSTYTRKEGIEIRT</sequence>
<gene>
    <name evidence="2" type="ORF">BN3087_150044</name>
</gene>
<dbReference type="Pfam" id="PF05833">
    <property type="entry name" value="NFACT_N"/>
    <property type="match status" value="1"/>
</dbReference>
<protein>
    <submittedName>
        <fullName evidence="2">Fibronectin/fibrinogen-binding protein</fullName>
    </submittedName>
</protein>
<evidence type="ECO:0000313" key="2">
    <source>
        <dbReference type="EMBL" id="CUV65027.1"/>
    </source>
</evidence>
<evidence type="ECO:0000259" key="1">
    <source>
        <dbReference type="Pfam" id="PF05670"/>
    </source>
</evidence>
<accession>A0A0S4XL15</accession>
<feature type="domain" description="NFACT RNA-binding" evidence="1">
    <location>
        <begin position="340"/>
        <end position="407"/>
    </location>
</feature>